<dbReference type="AlphaFoldDB" id="A0A6I6XVB4"/>
<sequence length="937" mass="102590">MTSNSKTELLETLAKGPALYGWGAIMALGRDCLNTLIEAKFLERLSLHDFIKPITEALYIDAHCTEQIAFEALTFGPPALSFEQATGGTGRVLVHMPLIAGRCSEVSMFPGVPKYVRRTHQLVHGLGYTLQVAVDLKVVKVQELGNEHLQLMFDLREASEATCNLSADTVRAKRIGELMLEQLLKQTAFAQPFGFLTIAPYGKDAFTVAEVTPFTQRAPDGAGAGSLPQADGAVVLVMQLEGTGRPGLSPNALPYLLPRNVDENDNAGFALLIDKVRSQIRSTQVSRMLAQLILPGGFTLSASDEHEPYDLIGFGELEASSRMAWLSPGLSSIAAGERVQYLSNGVPVYGWQAQGLGNAGTAGTFRDGGLYHSRPVEECGSGQRLIVVTAKTSTAADAATRAALIVESAEGLTISPRVVTWHSGDADVVLHASGSGNLDWRLLGEPQGELLPATAGAGQRVFKPKPVSTPFVRLQRIEVSDGKYTGHATIVMLGVGHVLDVEPFPWPRSSPLSQQQLRLADGMQARWQLWGPGTIDVDTGLYSAPAQTSDEVSVAVAFAGPLAGAAIIEHQTSAPTKAMATEDRWKTLLEFSLKLNNSARNVVFANGLQQVGIDIVIATHSFKDSNGDDKWDPVSDEELATLVLTDRIGNPLRYVKSGELGIPEGSPEKWMGNKQRNMIDYYPVTSSAAVPEPRGADDGKRTVTVYVHSREAEVTHLRATFQDYRKGWHYSIEKNEEDGEIELQGIAVPLPSLGYFNWPAEGERIKSEGGKIENDDKFNYYHYTTDYWELSGRDISFARVEFDSYSIATWESEQVAETFASYLGCAFQPRRSEDAPHVPVGILYQAELELMFKEEAIKFDRLEYKLEDKVTGGALALVLQRASSLKTWDGYDDKDYTKVLQGSIKINIVDNYGNTHRLMVYHPSVEDGRNYLTLKLQ</sequence>
<gene>
    <name evidence="1" type="ORF">C2H86_05615</name>
</gene>
<accession>A0A6I6XVB4</accession>
<dbReference type="EMBL" id="CP026115">
    <property type="protein sequence ID" value="QHG63928.2"/>
    <property type="molecule type" value="Genomic_DNA"/>
</dbReference>
<dbReference type="Proteomes" id="UP000464480">
    <property type="component" value="Chromosome"/>
</dbReference>
<evidence type="ECO:0008006" key="3">
    <source>
        <dbReference type="Google" id="ProtNLM"/>
    </source>
</evidence>
<dbReference type="RefSeq" id="WP_159409385.1">
    <property type="nucleotide sequence ID" value="NZ_CP026115.2"/>
</dbReference>
<reference evidence="1 2" key="1">
    <citation type="submission" date="2020-02" db="EMBL/GenBank/DDBJ databases">
        <title>Pseudomonas Putida W5 Complete Genome Assembly.</title>
        <authorList>
            <person name="Yuan Z.-C."/>
            <person name="Shaw G.A."/>
            <person name="Cusano A.D."/>
            <person name="Caddey B.J."/>
            <person name="Weselowski B.J."/>
        </authorList>
    </citation>
    <scope>NUCLEOTIDE SEQUENCE [LARGE SCALE GENOMIC DNA]</scope>
    <source>
        <strain evidence="1 2">W5</strain>
    </source>
</reference>
<name>A0A6I6XVB4_PSEPU</name>
<evidence type="ECO:0000313" key="2">
    <source>
        <dbReference type="Proteomes" id="UP000464480"/>
    </source>
</evidence>
<proteinExistence type="predicted"/>
<organism evidence="1 2">
    <name type="scientific">Pseudomonas putida</name>
    <name type="common">Arthrobacter siderocapsulatus</name>
    <dbReference type="NCBI Taxonomy" id="303"/>
    <lineage>
        <taxon>Bacteria</taxon>
        <taxon>Pseudomonadati</taxon>
        <taxon>Pseudomonadota</taxon>
        <taxon>Gammaproteobacteria</taxon>
        <taxon>Pseudomonadales</taxon>
        <taxon>Pseudomonadaceae</taxon>
        <taxon>Pseudomonas</taxon>
    </lineage>
</organism>
<protein>
    <recommendedName>
        <fullName evidence="3">Imidazoleglycerol-phosphate synthase</fullName>
    </recommendedName>
</protein>
<evidence type="ECO:0000313" key="1">
    <source>
        <dbReference type="EMBL" id="QHG63928.2"/>
    </source>
</evidence>